<dbReference type="PANTHER" id="PTHR34606">
    <property type="entry name" value="BON DOMAIN-CONTAINING PROTEIN"/>
    <property type="match status" value="1"/>
</dbReference>
<evidence type="ECO:0000259" key="3">
    <source>
        <dbReference type="PROSITE" id="PS50914"/>
    </source>
</evidence>
<feature type="signal peptide" evidence="2">
    <location>
        <begin position="1"/>
        <end position="23"/>
    </location>
</feature>
<proteinExistence type="predicted"/>
<dbReference type="Pfam" id="PF04972">
    <property type="entry name" value="BON"/>
    <property type="match status" value="2"/>
</dbReference>
<dbReference type="PROSITE" id="PS51257">
    <property type="entry name" value="PROKAR_LIPOPROTEIN"/>
    <property type="match status" value="1"/>
</dbReference>
<dbReference type="PANTHER" id="PTHR34606:SF4">
    <property type="entry name" value="OUTER MEMBRANE LIPOPROTEIN DOLP"/>
    <property type="match status" value="1"/>
</dbReference>
<keyword evidence="5" id="KW-1185">Reference proteome</keyword>
<sequence>MNTFKALLKNLLIAGLLASSLSACVPLIAGGVGTGVASTIDRRTYAEQYKDQELEVKIMRAINRKLDDKANVSTTVFNKRVLLTGQALSESYKAEAAKLARETEGVASVFDEVTVGWPATFGTGASDRLITSSVKTRLFDPELKSVSGHHVKVVTESGIVYLMGLLGQSEADAAVKIASTTRNVTKVVSVIEVISDEEIKRLDKKLEPSNSPTSQR</sequence>
<dbReference type="Proteomes" id="UP001500547">
    <property type="component" value="Unassembled WGS sequence"/>
</dbReference>
<evidence type="ECO:0000313" key="4">
    <source>
        <dbReference type="EMBL" id="GAA5170800.1"/>
    </source>
</evidence>
<comment type="caution">
    <text evidence="4">The sequence shown here is derived from an EMBL/GenBank/DDBJ whole genome shotgun (WGS) entry which is preliminary data.</text>
</comment>
<protein>
    <recommendedName>
        <fullName evidence="3">BON domain-containing protein</fullName>
    </recommendedName>
</protein>
<dbReference type="RefSeq" id="WP_345534348.1">
    <property type="nucleotide sequence ID" value="NZ_BAABLD010000017.1"/>
</dbReference>
<dbReference type="InterPro" id="IPR014004">
    <property type="entry name" value="Transpt-assoc_nodulatn_dom_bac"/>
</dbReference>
<reference evidence="5" key="1">
    <citation type="journal article" date="2019" name="Int. J. Syst. Evol. Microbiol.">
        <title>The Global Catalogue of Microorganisms (GCM) 10K type strain sequencing project: providing services to taxonomists for standard genome sequencing and annotation.</title>
        <authorList>
            <consortium name="The Broad Institute Genomics Platform"/>
            <consortium name="The Broad Institute Genome Sequencing Center for Infectious Disease"/>
            <person name="Wu L."/>
            <person name="Ma J."/>
        </authorList>
    </citation>
    <scope>NUCLEOTIDE SEQUENCE [LARGE SCALE GENOMIC DNA]</scope>
    <source>
        <strain evidence="5">JCM 18715</strain>
    </source>
</reference>
<feature type="domain" description="BON" evidence="3">
    <location>
        <begin position="126"/>
        <end position="195"/>
    </location>
</feature>
<dbReference type="InterPro" id="IPR007055">
    <property type="entry name" value="BON_dom"/>
</dbReference>
<keyword evidence="1 2" id="KW-0732">Signal</keyword>
<dbReference type="SMART" id="SM00749">
    <property type="entry name" value="BON"/>
    <property type="match status" value="2"/>
</dbReference>
<gene>
    <name evidence="4" type="ORF">GCM10025770_34390</name>
</gene>
<feature type="chain" id="PRO_5045632826" description="BON domain-containing protein" evidence="2">
    <location>
        <begin position="24"/>
        <end position="216"/>
    </location>
</feature>
<evidence type="ECO:0000313" key="5">
    <source>
        <dbReference type="Proteomes" id="UP001500547"/>
    </source>
</evidence>
<evidence type="ECO:0000256" key="1">
    <source>
        <dbReference type="ARBA" id="ARBA00022729"/>
    </source>
</evidence>
<evidence type="ECO:0000256" key="2">
    <source>
        <dbReference type="SAM" id="SignalP"/>
    </source>
</evidence>
<name>A0ABP9R2R4_9RHOO</name>
<dbReference type="InterPro" id="IPR051686">
    <property type="entry name" value="Lipoprotein_DolP"/>
</dbReference>
<dbReference type="EMBL" id="BAABLD010000017">
    <property type="protein sequence ID" value="GAA5170800.1"/>
    <property type="molecule type" value="Genomic_DNA"/>
</dbReference>
<dbReference type="Gene3D" id="3.30.1340.30">
    <property type="match status" value="1"/>
</dbReference>
<dbReference type="PROSITE" id="PS50914">
    <property type="entry name" value="BON"/>
    <property type="match status" value="2"/>
</dbReference>
<feature type="domain" description="BON" evidence="3">
    <location>
        <begin position="50"/>
        <end position="117"/>
    </location>
</feature>
<organism evidence="4 5">
    <name type="scientific">Viridibacterium curvum</name>
    <dbReference type="NCBI Taxonomy" id="1101404"/>
    <lineage>
        <taxon>Bacteria</taxon>
        <taxon>Pseudomonadati</taxon>
        <taxon>Pseudomonadota</taxon>
        <taxon>Betaproteobacteria</taxon>
        <taxon>Rhodocyclales</taxon>
        <taxon>Rhodocyclaceae</taxon>
        <taxon>Viridibacterium</taxon>
    </lineage>
</organism>
<accession>A0ABP9R2R4</accession>